<comment type="caution">
    <text evidence="8">The sequence shown here is derived from an EMBL/GenBank/DDBJ whole genome shotgun (WGS) entry which is preliminary data.</text>
</comment>
<keyword evidence="3 4" id="KW-0238">DNA-binding</keyword>
<evidence type="ECO:0000256" key="1">
    <source>
        <dbReference type="ARBA" id="ARBA00005820"/>
    </source>
</evidence>
<dbReference type="InterPro" id="IPR016032">
    <property type="entry name" value="Sig_transdc_resp-reg_C-effctor"/>
</dbReference>
<accession>A0ABD5DXU4</accession>
<comment type="similarity">
    <text evidence="1">Belongs to the AfsR/DnrI/RedD regulatory family.</text>
</comment>
<dbReference type="PRINTS" id="PR00364">
    <property type="entry name" value="DISEASERSIST"/>
</dbReference>
<dbReference type="PANTHER" id="PTHR47691">
    <property type="entry name" value="REGULATOR-RELATED"/>
    <property type="match status" value="1"/>
</dbReference>
<sequence length="1133" mass="121500">MGAVFYRVLGTTAALRPDGSAVPLGGARLRALLTVLAVRAGRSVSATVLADEVWGADPPAEPQAALQALVGRLRRALGPGAIVSEPAGYRLDVPPDAVDLHRFGRLADEGRAALDAGEPARAAGLLDEALALWAEPPLADLPEAEAEARHWTERLRTARTARWAAALDLGHAEEALPPLTALCRAHPLDEPLHLLRLRALRDTGRPAEALAAYAGLARTLADRLGTDPGPALRALHTELLGAGEPSAPGRAPAPEPARPPRTGNLPARLTSFVGRGTDIETLRADLAGSRLVTLLGPGGSGKTRLSQETAETLRDRAPDGVWLAELAPVTDPEGVPAAVLGAVGGRETVLRGAGAEEFRVATDRQHDDVLTRLTEYCAPRRMLLLLDNCEHVVGAAAHLAQTLLERCPRLTIIATSREPLGVPGEVLRPVEPLPEPAARRLFRERAAAVSPGFTPATEPEAVAEICRRLDGLPLAIELAAARLRLLTPRQIADRLDDRFRLLTTGSRTVLPRQQTLRAVVDWSWDLLDARERAVLARLSVFAGGCDLAAVEAVCATPGAPAADVAYVLGALVDKSLVIAAPVPDGTMRYRLLETVAEYAAARLAEEGAATATRHAHLLHYRELARTTDPLLRGPEQGAAIARLEAEYENLRLALREALERAEEQEVLCLVLSLSWYWQIRGPRGEAVHWAGAAAALGPDPFAEGAPEAPPVAESCTATPPPWDGTVLDEARRGVHLIHLAHMDMDFDHWSDPTQRARLHRAAEVYRPGLPQTCRPPANVWFFAVLFTGNLALVRDVADSTVRTARELDLPWELALALQNRANLLANRADLDGDALSDAGEALRIFRELGDSWGAAEALAARAEVLEWHGRYTEAATDYEEATEHALTLGAHSQTGVLRARMGGLLTESDDPEESARGEKLLREIFDEEGPASTEARPVAHLFLAMRYAGTGRLAEARQVVDRLRDDFGNGSFVLFDTMIGRLEGWLDALEGRYDQSLSRLGQSVDSSFEDLALLMAPQLPAGHLQTAAYAFALRGTARRSAPDLLLAARLLAAVSAALPAPRHESRVERELHAETERLITAAAEDPAFPLAAPALRTARAEGARLGLREGLDLLRGAVPPASHDAEAAPPGRD</sequence>
<dbReference type="CDD" id="cd15831">
    <property type="entry name" value="BTAD"/>
    <property type="match status" value="1"/>
</dbReference>
<dbReference type="Pfam" id="PF03704">
    <property type="entry name" value="BTAD"/>
    <property type="match status" value="1"/>
</dbReference>
<dbReference type="GO" id="GO:0003677">
    <property type="term" value="F:DNA binding"/>
    <property type="evidence" value="ECO:0007669"/>
    <property type="project" value="UniProtKB-UniRule"/>
</dbReference>
<evidence type="ECO:0000259" key="7">
    <source>
        <dbReference type="PROSITE" id="PS51755"/>
    </source>
</evidence>
<dbReference type="SUPFAM" id="SSF52540">
    <property type="entry name" value="P-loop containing nucleoside triphosphate hydrolases"/>
    <property type="match status" value="1"/>
</dbReference>
<dbReference type="InterPro" id="IPR011990">
    <property type="entry name" value="TPR-like_helical_dom_sf"/>
</dbReference>
<dbReference type="PROSITE" id="PS51755">
    <property type="entry name" value="OMPR_PHOB"/>
    <property type="match status" value="1"/>
</dbReference>
<keyword evidence="2" id="KW-0902">Two-component regulatory system</keyword>
<dbReference type="AlphaFoldDB" id="A0ABD5DXU4"/>
<dbReference type="Pfam" id="PF25872">
    <property type="entry name" value="HTH_77"/>
    <property type="match status" value="1"/>
</dbReference>
<evidence type="ECO:0000256" key="2">
    <source>
        <dbReference type="ARBA" id="ARBA00023012"/>
    </source>
</evidence>
<feature type="region of interest" description="Disordered" evidence="6">
    <location>
        <begin position="242"/>
        <end position="266"/>
    </location>
</feature>
<evidence type="ECO:0000256" key="4">
    <source>
        <dbReference type="PROSITE-ProRule" id="PRU01091"/>
    </source>
</evidence>
<evidence type="ECO:0000313" key="8">
    <source>
        <dbReference type="EMBL" id="MDT0414046.1"/>
    </source>
</evidence>
<keyword evidence="5" id="KW-0175">Coiled coil</keyword>
<dbReference type="SMART" id="SM01043">
    <property type="entry name" value="BTAD"/>
    <property type="match status" value="1"/>
</dbReference>
<dbReference type="SUPFAM" id="SSF48452">
    <property type="entry name" value="TPR-like"/>
    <property type="match status" value="2"/>
</dbReference>
<dbReference type="Proteomes" id="UP001183607">
    <property type="component" value="Unassembled WGS sequence"/>
</dbReference>
<dbReference type="EMBL" id="JAVRER010000001">
    <property type="protein sequence ID" value="MDT0414046.1"/>
    <property type="molecule type" value="Genomic_DNA"/>
</dbReference>
<name>A0ABD5DXU4_9ACTN</name>
<dbReference type="GO" id="GO:0000160">
    <property type="term" value="P:phosphorelay signal transduction system"/>
    <property type="evidence" value="ECO:0007669"/>
    <property type="project" value="UniProtKB-KW"/>
</dbReference>
<protein>
    <submittedName>
        <fullName evidence="8">BTAD domain-containing putative transcriptional regulator</fullName>
    </submittedName>
</protein>
<proteinExistence type="inferred from homology"/>
<feature type="domain" description="OmpR/PhoB-type" evidence="7">
    <location>
        <begin position="1"/>
        <end position="93"/>
    </location>
</feature>
<organism evidence="8 9">
    <name type="scientific">Streptomyces evansiae</name>
    <dbReference type="NCBI Taxonomy" id="3075535"/>
    <lineage>
        <taxon>Bacteria</taxon>
        <taxon>Bacillati</taxon>
        <taxon>Actinomycetota</taxon>
        <taxon>Actinomycetes</taxon>
        <taxon>Kitasatosporales</taxon>
        <taxon>Streptomycetaceae</taxon>
        <taxon>Streptomyces</taxon>
    </lineage>
</organism>
<dbReference type="Gene3D" id="3.40.50.300">
    <property type="entry name" value="P-loop containing nucleotide triphosphate hydrolases"/>
    <property type="match status" value="1"/>
</dbReference>
<evidence type="ECO:0000256" key="5">
    <source>
        <dbReference type="SAM" id="Coils"/>
    </source>
</evidence>
<dbReference type="Gene3D" id="1.10.10.10">
    <property type="entry name" value="Winged helix-like DNA-binding domain superfamily/Winged helix DNA-binding domain"/>
    <property type="match status" value="1"/>
</dbReference>
<reference evidence="9" key="1">
    <citation type="submission" date="2023-07" db="EMBL/GenBank/DDBJ databases">
        <title>30 novel species of actinomycetes from the DSMZ collection.</title>
        <authorList>
            <person name="Nouioui I."/>
        </authorList>
    </citation>
    <scope>NUCLEOTIDE SEQUENCE [LARGE SCALE GENOMIC DNA]</scope>
    <source>
        <strain evidence="9">DSM 41982</strain>
    </source>
</reference>
<evidence type="ECO:0000256" key="6">
    <source>
        <dbReference type="SAM" id="MobiDB-lite"/>
    </source>
</evidence>
<evidence type="ECO:0000256" key="3">
    <source>
        <dbReference type="ARBA" id="ARBA00023125"/>
    </source>
</evidence>
<dbReference type="InterPro" id="IPR058852">
    <property type="entry name" value="HTH_77"/>
</dbReference>
<dbReference type="PANTHER" id="PTHR47691:SF3">
    <property type="entry name" value="HTH-TYPE TRANSCRIPTIONAL REGULATOR RV0890C-RELATED"/>
    <property type="match status" value="1"/>
</dbReference>
<feature type="coiled-coil region" evidence="5">
    <location>
        <begin position="640"/>
        <end position="667"/>
    </location>
</feature>
<dbReference type="Gene3D" id="1.25.40.10">
    <property type="entry name" value="Tetratricopeptide repeat domain"/>
    <property type="match status" value="2"/>
</dbReference>
<dbReference type="InterPro" id="IPR001867">
    <property type="entry name" value="OmpR/PhoB-type_DNA-bd"/>
</dbReference>
<dbReference type="SUPFAM" id="SSF46894">
    <property type="entry name" value="C-terminal effector domain of the bipartite response regulators"/>
    <property type="match status" value="1"/>
</dbReference>
<evidence type="ECO:0000313" key="9">
    <source>
        <dbReference type="Proteomes" id="UP001183607"/>
    </source>
</evidence>
<dbReference type="RefSeq" id="WP_311676516.1">
    <property type="nucleotide sequence ID" value="NZ_JAVRER010000001.1"/>
</dbReference>
<feature type="DNA-binding region" description="OmpR/PhoB-type" evidence="4">
    <location>
        <begin position="1"/>
        <end position="93"/>
    </location>
</feature>
<dbReference type="InterPro" id="IPR036388">
    <property type="entry name" value="WH-like_DNA-bd_sf"/>
</dbReference>
<gene>
    <name evidence="8" type="ORF">RM574_00955</name>
</gene>
<dbReference type="InterPro" id="IPR027417">
    <property type="entry name" value="P-loop_NTPase"/>
</dbReference>
<dbReference type="SMART" id="SM00862">
    <property type="entry name" value="Trans_reg_C"/>
    <property type="match status" value="1"/>
</dbReference>
<dbReference type="Pfam" id="PF00486">
    <property type="entry name" value="Trans_reg_C"/>
    <property type="match status" value="1"/>
</dbReference>
<dbReference type="InterPro" id="IPR005158">
    <property type="entry name" value="BTAD"/>
</dbReference>